<feature type="non-terminal residue" evidence="1">
    <location>
        <position position="62"/>
    </location>
</feature>
<dbReference type="AlphaFoldDB" id="A0ABD2MN59"/>
<evidence type="ECO:0000313" key="2">
    <source>
        <dbReference type="Proteomes" id="UP001516400"/>
    </source>
</evidence>
<proteinExistence type="predicted"/>
<accession>A0ABD2MN59</accession>
<dbReference type="Proteomes" id="UP001516400">
    <property type="component" value="Unassembled WGS sequence"/>
</dbReference>
<name>A0ABD2MN59_9CUCU</name>
<reference evidence="1 2" key="1">
    <citation type="journal article" date="2021" name="BMC Biol.">
        <title>Horizontally acquired antibacterial genes associated with adaptive radiation of ladybird beetles.</title>
        <authorList>
            <person name="Li H.S."/>
            <person name="Tang X.F."/>
            <person name="Huang Y.H."/>
            <person name="Xu Z.Y."/>
            <person name="Chen M.L."/>
            <person name="Du X.Y."/>
            <person name="Qiu B.Y."/>
            <person name="Chen P.T."/>
            <person name="Zhang W."/>
            <person name="Slipinski A."/>
            <person name="Escalona H.E."/>
            <person name="Waterhouse R.M."/>
            <person name="Zwick A."/>
            <person name="Pang H."/>
        </authorList>
    </citation>
    <scope>NUCLEOTIDE SEQUENCE [LARGE SCALE GENOMIC DNA]</scope>
    <source>
        <strain evidence="1">SYSU2018</strain>
    </source>
</reference>
<feature type="non-terminal residue" evidence="1">
    <location>
        <position position="1"/>
    </location>
</feature>
<comment type="caution">
    <text evidence="1">The sequence shown here is derived from an EMBL/GenBank/DDBJ whole genome shotgun (WGS) entry which is preliminary data.</text>
</comment>
<gene>
    <name evidence="1" type="ORF">HHI36_006967</name>
</gene>
<keyword evidence="2" id="KW-1185">Reference proteome</keyword>
<evidence type="ECO:0000313" key="1">
    <source>
        <dbReference type="EMBL" id="KAL3267834.1"/>
    </source>
</evidence>
<protein>
    <submittedName>
        <fullName evidence="1">Uncharacterized protein</fullName>
    </submittedName>
</protein>
<organism evidence="1 2">
    <name type="scientific">Cryptolaemus montrouzieri</name>
    <dbReference type="NCBI Taxonomy" id="559131"/>
    <lineage>
        <taxon>Eukaryota</taxon>
        <taxon>Metazoa</taxon>
        <taxon>Ecdysozoa</taxon>
        <taxon>Arthropoda</taxon>
        <taxon>Hexapoda</taxon>
        <taxon>Insecta</taxon>
        <taxon>Pterygota</taxon>
        <taxon>Neoptera</taxon>
        <taxon>Endopterygota</taxon>
        <taxon>Coleoptera</taxon>
        <taxon>Polyphaga</taxon>
        <taxon>Cucujiformia</taxon>
        <taxon>Coccinelloidea</taxon>
        <taxon>Coccinellidae</taxon>
        <taxon>Scymninae</taxon>
        <taxon>Scymnini</taxon>
        <taxon>Cryptolaemus</taxon>
    </lineage>
</organism>
<sequence>TSKQIEGFKPARFFARTSPRCAGAIKIACTTNFPDKQWFSFASQKCRRVLEVEKPQNLMKPS</sequence>
<dbReference type="EMBL" id="JABFTP020000021">
    <property type="protein sequence ID" value="KAL3267834.1"/>
    <property type="molecule type" value="Genomic_DNA"/>
</dbReference>